<evidence type="ECO:0000313" key="1">
    <source>
        <dbReference type="EMBL" id="CAK7338522.1"/>
    </source>
</evidence>
<sequence>MDALTIGSALISQSSLSEANHIAKEHPREISCLRPTALTGVPISNSNDQITTPARFLIMQKAAMKWFRTYVHEGNIAGLLFKSFQLYEMLNAGITCISYFLRYHWQNALEGANVHREKY</sequence>
<keyword evidence="2" id="KW-1185">Reference proteome</keyword>
<comment type="caution">
    <text evidence="1">The sequence shown here is derived from an EMBL/GenBank/DDBJ whole genome shotgun (WGS) entry which is preliminary data.</text>
</comment>
<reference evidence="1 2" key="1">
    <citation type="submission" date="2024-01" db="EMBL/GenBank/DDBJ databases">
        <authorList>
            <person name="Waweru B."/>
        </authorList>
    </citation>
    <scope>NUCLEOTIDE SEQUENCE [LARGE SCALE GENOMIC DNA]</scope>
</reference>
<gene>
    <name evidence="1" type="ORF">DCAF_LOCUS13570</name>
</gene>
<dbReference type="Proteomes" id="UP001314170">
    <property type="component" value="Unassembled WGS sequence"/>
</dbReference>
<organism evidence="1 2">
    <name type="scientific">Dovyalis caffra</name>
    <dbReference type="NCBI Taxonomy" id="77055"/>
    <lineage>
        <taxon>Eukaryota</taxon>
        <taxon>Viridiplantae</taxon>
        <taxon>Streptophyta</taxon>
        <taxon>Embryophyta</taxon>
        <taxon>Tracheophyta</taxon>
        <taxon>Spermatophyta</taxon>
        <taxon>Magnoliopsida</taxon>
        <taxon>eudicotyledons</taxon>
        <taxon>Gunneridae</taxon>
        <taxon>Pentapetalae</taxon>
        <taxon>rosids</taxon>
        <taxon>fabids</taxon>
        <taxon>Malpighiales</taxon>
        <taxon>Salicaceae</taxon>
        <taxon>Flacourtieae</taxon>
        <taxon>Dovyalis</taxon>
    </lineage>
</organism>
<name>A0AAV1RSL1_9ROSI</name>
<accession>A0AAV1RSL1</accession>
<dbReference type="EMBL" id="CAWUPB010001120">
    <property type="protein sequence ID" value="CAK7338522.1"/>
    <property type="molecule type" value="Genomic_DNA"/>
</dbReference>
<dbReference type="AlphaFoldDB" id="A0AAV1RSL1"/>
<proteinExistence type="predicted"/>
<evidence type="ECO:0000313" key="2">
    <source>
        <dbReference type="Proteomes" id="UP001314170"/>
    </source>
</evidence>
<protein>
    <submittedName>
        <fullName evidence="1">Uncharacterized protein</fullName>
    </submittedName>
</protein>